<keyword evidence="2" id="KW-1185">Reference proteome</keyword>
<gene>
    <name evidence="1" type="ORF">MICPUN_60481</name>
</gene>
<dbReference type="GeneID" id="8245728"/>
<dbReference type="AlphaFoldDB" id="C1FFD9"/>
<sequence>MVKPRSSLRDLVVERMIDGLQTNNMMKAVAAGIEVVEHYDGCFSDDNAEKNVGLRLTLANLLVSVRRAPGDLALSARLNRKSLTMLPPSMDNQRFRINSDLSATLSSLAQEGGALEPGAEVTVSGLKARPELNGGTGTIVVWYPDRGRYAVKVGDAEEVALKPINVGQTAEMFDEAYLARVREATDIAKALDPDAGGQEETYPNELRELKCEALEKAYTALDAFTRVRTHGAGDDVSVKATSAERYVKVHDDERFSGLKIEICEALDGAAFKPAEQVQARYNWGAALCRAGRIEEGKERYEQALEMLTNPGASGAERLRKDISGSILLCDRQISGEQPRTGAFIELATGDGPRYARVVNGGERKE</sequence>
<dbReference type="RefSeq" id="XP_002507810.1">
    <property type="nucleotide sequence ID" value="XM_002507764.1"/>
</dbReference>
<evidence type="ECO:0000313" key="1">
    <source>
        <dbReference type="EMBL" id="ACO69068.1"/>
    </source>
</evidence>
<organism evidence="1 2">
    <name type="scientific">Micromonas commoda (strain RCC299 / NOUM17 / CCMP2709)</name>
    <name type="common">Picoplanktonic green alga</name>
    <dbReference type="NCBI Taxonomy" id="296587"/>
    <lineage>
        <taxon>Eukaryota</taxon>
        <taxon>Viridiplantae</taxon>
        <taxon>Chlorophyta</taxon>
        <taxon>Mamiellophyceae</taxon>
        <taxon>Mamiellales</taxon>
        <taxon>Mamiellaceae</taxon>
        <taxon>Micromonas</taxon>
    </lineage>
</organism>
<protein>
    <recommendedName>
        <fullName evidence="3">Tetratricopeptide repeat protein</fullName>
    </recommendedName>
</protein>
<name>C1FFD9_MICCC</name>
<dbReference type="OrthoDB" id="426155at2759"/>
<dbReference type="KEGG" id="mis:MICPUN_60481"/>
<accession>C1FFD9</accession>
<dbReference type="InParanoid" id="C1FFD9"/>
<evidence type="ECO:0000313" key="2">
    <source>
        <dbReference type="Proteomes" id="UP000002009"/>
    </source>
</evidence>
<evidence type="ECO:0008006" key="3">
    <source>
        <dbReference type="Google" id="ProtNLM"/>
    </source>
</evidence>
<dbReference type="EMBL" id="CP001575">
    <property type="protein sequence ID" value="ACO69068.1"/>
    <property type="molecule type" value="Genomic_DNA"/>
</dbReference>
<proteinExistence type="predicted"/>
<reference evidence="1 2" key="1">
    <citation type="journal article" date="2009" name="Science">
        <title>Green evolution and dynamic adaptations revealed by genomes of the marine picoeukaryotes Micromonas.</title>
        <authorList>
            <person name="Worden A.Z."/>
            <person name="Lee J.H."/>
            <person name="Mock T."/>
            <person name="Rouze P."/>
            <person name="Simmons M.P."/>
            <person name="Aerts A.L."/>
            <person name="Allen A.E."/>
            <person name="Cuvelier M.L."/>
            <person name="Derelle E."/>
            <person name="Everett M.V."/>
            <person name="Foulon E."/>
            <person name="Grimwood J."/>
            <person name="Gundlach H."/>
            <person name="Henrissat B."/>
            <person name="Napoli C."/>
            <person name="McDonald S.M."/>
            <person name="Parker M.S."/>
            <person name="Rombauts S."/>
            <person name="Salamov A."/>
            <person name="Von Dassow P."/>
            <person name="Badger J.H."/>
            <person name="Coutinho P.M."/>
            <person name="Demir E."/>
            <person name="Dubchak I."/>
            <person name="Gentemann C."/>
            <person name="Eikrem W."/>
            <person name="Gready J.E."/>
            <person name="John U."/>
            <person name="Lanier W."/>
            <person name="Lindquist E.A."/>
            <person name="Lucas S."/>
            <person name="Mayer K.F."/>
            <person name="Moreau H."/>
            <person name="Not F."/>
            <person name="Otillar R."/>
            <person name="Panaud O."/>
            <person name="Pangilinan J."/>
            <person name="Paulsen I."/>
            <person name="Piegu B."/>
            <person name="Poliakov A."/>
            <person name="Robbens S."/>
            <person name="Schmutz J."/>
            <person name="Toulza E."/>
            <person name="Wyss T."/>
            <person name="Zelensky A."/>
            <person name="Zhou K."/>
            <person name="Armbrust E.V."/>
            <person name="Bhattacharya D."/>
            <person name="Goodenough U.W."/>
            <person name="Van de Peer Y."/>
            <person name="Grigoriev I.V."/>
        </authorList>
    </citation>
    <scope>NUCLEOTIDE SEQUENCE [LARGE SCALE GENOMIC DNA]</scope>
    <source>
        <strain evidence="2">RCC299 / NOUM17</strain>
    </source>
</reference>
<dbReference type="Proteomes" id="UP000002009">
    <property type="component" value="Chromosome 8"/>
</dbReference>